<reference evidence="2" key="1">
    <citation type="journal article" date="2020" name="Microb. Genom.">
        <title>Genetic diversity of clinical and environmental Mucorales isolates obtained from an investigation of mucormycosis cases among solid organ transplant recipients.</title>
        <authorList>
            <person name="Nguyen M.H."/>
            <person name="Kaul D."/>
            <person name="Muto C."/>
            <person name="Cheng S.J."/>
            <person name="Richter R.A."/>
            <person name="Bruno V.M."/>
            <person name="Liu G."/>
            <person name="Beyhan S."/>
            <person name="Sundermann A.J."/>
            <person name="Mounaud S."/>
            <person name="Pasculle A.W."/>
            <person name="Nierman W.C."/>
            <person name="Driscoll E."/>
            <person name="Cumbie R."/>
            <person name="Clancy C.J."/>
            <person name="Dupont C.L."/>
        </authorList>
    </citation>
    <scope>NUCLEOTIDE SEQUENCE</scope>
    <source>
        <strain evidence="2">GL11</strain>
    </source>
</reference>
<feature type="domain" description="PH" evidence="1">
    <location>
        <begin position="4"/>
        <end position="104"/>
    </location>
</feature>
<dbReference type="InterPro" id="IPR001849">
    <property type="entry name" value="PH_domain"/>
</dbReference>
<dbReference type="InterPro" id="IPR011993">
    <property type="entry name" value="PH-like_dom_sf"/>
</dbReference>
<dbReference type="SUPFAM" id="SSF50729">
    <property type="entry name" value="PH domain-like"/>
    <property type="match status" value="1"/>
</dbReference>
<sequence>MNTHLPITNWLSKLTSLPFGRTRWISRFFVLLDNEIYVYKDELVERPLQILSLNQARKVFSISIQGHPYCLQLERTKEDKPWIIQCQSELEMNKWIDAIQYRLLNLYPKCKTESIVCIDESSISADIYRLPTQPFRCMNVTNELTLLQRRNKQLAPINTQQQESQLITVSPVSSTCTLIPSPTGAVIGAPDYHKQLMKKQLIIISPPLIKQKNYSNQEDDELSPTYLIYKSKFNLHQ</sequence>
<evidence type="ECO:0000313" key="2">
    <source>
        <dbReference type="EMBL" id="KAG1308881.1"/>
    </source>
</evidence>
<evidence type="ECO:0000259" key="1">
    <source>
        <dbReference type="PROSITE" id="PS50003"/>
    </source>
</evidence>
<dbReference type="CDD" id="cd00821">
    <property type="entry name" value="PH"/>
    <property type="match status" value="1"/>
</dbReference>
<organism evidence="2 3">
    <name type="scientific">Rhizopus oryzae</name>
    <name type="common">Mucormycosis agent</name>
    <name type="synonym">Rhizopus arrhizus var. delemar</name>
    <dbReference type="NCBI Taxonomy" id="64495"/>
    <lineage>
        <taxon>Eukaryota</taxon>
        <taxon>Fungi</taxon>
        <taxon>Fungi incertae sedis</taxon>
        <taxon>Mucoromycota</taxon>
        <taxon>Mucoromycotina</taxon>
        <taxon>Mucoromycetes</taxon>
        <taxon>Mucorales</taxon>
        <taxon>Mucorineae</taxon>
        <taxon>Rhizopodaceae</taxon>
        <taxon>Rhizopus</taxon>
    </lineage>
</organism>
<dbReference type="PROSITE" id="PS50003">
    <property type="entry name" value="PH_DOMAIN"/>
    <property type="match status" value="1"/>
</dbReference>
<dbReference type="Gene3D" id="2.30.29.30">
    <property type="entry name" value="Pleckstrin-homology domain (PH domain)/Phosphotyrosine-binding domain (PTB)"/>
    <property type="match status" value="1"/>
</dbReference>
<dbReference type="AlphaFoldDB" id="A0A9P6XA41"/>
<dbReference type="SMART" id="SM00233">
    <property type="entry name" value="PH"/>
    <property type="match status" value="1"/>
</dbReference>
<accession>A0A9P6XA41</accession>
<dbReference type="OrthoDB" id="2344588at2759"/>
<protein>
    <recommendedName>
        <fullName evidence="1">PH domain-containing protein</fullName>
    </recommendedName>
</protein>
<evidence type="ECO:0000313" key="3">
    <source>
        <dbReference type="Proteomes" id="UP000716291"/>
    </source>
</evidence>
<gene>
    <name evidence="2" type="ORF">G6F64_005721</name>
</gene>
<keyword evidence="3" id="KW-1185">Reference proteome</keyword>
<dbReference type="Pfam" id="PF00169">
    <property type="entry name" value="PH"/>
    <property type="match status" value="1"/>
</dbReference>
<name>A0A9P6XA41_RHIOR</name>
<dbReference type="Proteomes" id="UP000716291">
    <property type="component" value="Unassembled WGS sequence"/>
</dbReference>
<comment type="caution">
    <text evidence="2">The sequence shown here is derived from an EMBL/GenBank/DDBJ whole genome shotgun (WGS) entry which is preliminary data.</text>
</comment>
<proteinExistence type="predicted"/>
<dbReference type="EMBL" id="JAANQT010000716">
    <property type="protein sequence ID" value="KAG1308881.1"/>
    <property type="molecule type" value="Genomic_DNA"/>
</dbReference>